<dbReference type="GO" id="GO:0008808">
    <property type="term" value="F:cardiolipin synthase activity"/>
    <property type="evidence" value="ECO:0007669"/>
    <property type="project" value="UniProtKB-UniRule"/>
</dbReference>
<dbReference type="PANTHER" id="PTHR21248:SF7">
    <property type="entry name" value="MINOR CARDIOLIPIN SYNTHASE CLSB"/>
    <property type="match status" value="1"/>
</dbReference>
<dbReference type="GO" id="GO:0005886">
    <property type="term" value="C:plasma membrane"/>
    <property type="evidence" value="ECO:0007669"/>
    <property type="project" value="UniProtKB-SubCell"/>
</dbReference>
<dbReference type="CDD" id="cd09110">
    <property type="entry name" value="PLDc_CLS_1"/>
    <property type="match status" value="1"/>
</dbReference>
<feature type="domain" description="PLD phosphodiesterase" evidence="14">
    <location>
        <begin position="141"/>
        <end position="168"/>
    </location>
</feature>
<reference evidence="15 16" key="1">
    <citation type="submission" date="2018-06" db="EMBL/GenBank/DDBJ databases">
        <title>Freshwater and sediment microbial communities from various areas in North America, analyzing microbe dynamics in response to fracking.</title>
        <authorList>
            <person name="Lamendella R."/>
        </authorList>
    </citation>
    <scope>NUCLEOTIDE SEQUENCE [LARGE SCALE GENOMIC DNA]</scope>
    <source>
        <strain evidence="15 16">14_TX</strain>
    </source>
</reference>
<evidence type="ECO:0000256" key="6">
    <source>
        <dbReference type="ARBA" id="ARBA00022737"/>
    </source>
</evidence>
<keyword evidence="10" id="KW-0594">Phospholipid biosynthesis</keyword>
<dbReference type="SUPFAM" id="SSF56024">
    <property type="entry name" value="Phospholipase D/nuclease"/>
    <property type="match status" value="2"/>
</dbReference>
<gene>
    <name evidence="15" type="ORF">DFO70_104268</name>
</gene>
<dbReference type="EC" id="2.7.8.-" evidence="12"/>
<keyword evidence="5 13" id="KW-0812">Transmembrane</keyword>
<evidence type="ECO:0000313" key="15">
    <source>
        <dbReference type="EMBL" id="RBP94627.1"/>
    </source>
</evidence>
<keyword evidence="16" id="KW-1185">Reference proteome</keyword>
<dbReference type="Pfam" id="PF13091">
    <property type="entry name" value="PLDc_2"/>
    <property type="match status" value="2"/>
</dbReference>
<evidence type="ECO:0000256" key="2">
    <source>
        <dbReference type="ARBA" id="ARBA00022475"/>
    </source>
</evidence>
<dbReference type="Proteomes" id="UP000252731">
    <property type="component" value="Unassembled WGS sequence"/>
</dbReference>
<evidence type="ECO:0000256" key="13">
    <source>
        <dbReference type="SAM" id="Phobius"/>
    </source>
</evidence>
<proteinExistence type="predicted"/>
<dbReference type="GO" id="GO:0032049">
    <property type="term" value="P:cardiolipin biosynthetic process"/>
    <property type="evidence" value="ECO:0007669"/>
    <property type="project" value="UniProtKB-UniRule"/>
</dbReference>
<accession>A0A366K051</accession>
<keyword evidence="4" id="KW-0808">Transferase</keyword>
<dbReference type="FunFam" id="3.30.870.10:FF:000014">
    <property type="entry name" value="Cardiolipin synthase"/>
    <property type="match status" value="1"/>
</dbReference>
<evidence type="ECO:0000256" key="5">
    <source>
        <dbReference type="ARBA" id="ARBA00022692"/>
    </source>
</evidence>
<sequence>MTVWNIIMAVLLVIFLWLYIDFTWGRKSHMKKLERTALPIRQSDMELFADGPSLFDDLFSELKKAQKHIHVLFYIVKDDKISKEFLTILKGKAKEGVEVRLLLDWAGSFPVKRKTVKDLKSSGIKFSFAHVPKPPFLFYSFQARNHRKITVIDGKIGYSGGFNIGKEYINQDKKLSPWRDYHLKFRGEGVEDLQREFLIDWYKATKTDLLANKVYFPEQPAGDYRHQFASYKGAFLEESFSSLIRNAKKSITIGTPYFIPGKRLFQDLIHALERGVSVKILVPCITDHILVKEASYLYLRTLIKQGAYVHEYKNGFYHAKAIIIDDEISDIGTANFDKRSLFLNYEINCFIYDKEFIKQIRSVMDKDIDNAKRLTLKELNRLDPLRTFKEMLARSVASFL</sequence>
<keyword evidence="11" id="KW-1208">Phospholipid metabolism</keyword>
<dbReference type="InterPro" id="IPR025202">
    <property type="entry name" value="PLD-like_dom"/>
</dbReference>
<dbReference type="PROSITE" id="PS50035">
    <property type="entry name" value="PLD"/>
    <property type="match status" value="2"/>
</dbReference>
<name>A0A366K051_CYTFI</name>
<keyword evidence="2" id="KW-1003">Cell membrane</keyword>
<keyword evidence="6" id="KW-0677">Repeat</keyword>
<dbReference type="STRING" id="1399.VL14_09035"/>
<organism evidence="15 16">
    <name type="scientific">Cytobacillus firmus</name>
    <name type="common">Bacillus firmus</name>
    <dbReference type="NCBI Taxonomy" id="1399"/>
    <lineage>
        <taxon>Bacteria</taxon>
        <taxon>Bacillati</taxon>
        <taxon>Bacillota</taxon>
        <taxon>Bacilli</taxon>
        <taxon>Bacillales</taxon>
        <taxon>Bacillaceae</taxon>
        <taxon>Cytobacillus</taxon>
    </lineage>
</organism>
<dbReference type="PIRSF" id="PIRSF000850">
    <property type="entry name" value="Phospholipase_D_PSS"/>
    <property type="match status" value="1"/>
</dbReference>
<feature type="transmembrane region" description="Helical" evidence="13">
    <location>
        <begin position="6"/>
        <end position="25"/>
    </location>
</feature>
<evidence type="ECO:0000256" key="12">
    <source>
        <dbReference type="NCBIfam" id="TIGR04265"/>
    </source>
</evidence>
<protein>
    <recommendedName>
        <fullName evidence="12">Cardiolipin synthase</fullName>
        <ecNumber evidence="12">2.7.8.-</ecNumber>
    </recommendedName>
</protein>
<evidence type="ECO:0000256" key="4">
    <source>
        <dbReference type="ARBA" id="ARBA00022679"/>
    </source>
</evidence>
<feature type="domain" description="PLD phosphodiesterase" evidence="14">
    <location>
        <begin position="313"/>
        <end position="340"/>
    </location>
</feature>
<dbReference type="EMBL" id="QNSF01000004">
    <property type="protein sequence ID" value="RBP94627.1"/>
    <property type="molecule type" value="Genomic_DNA"/>
</dbReference>
<evidence type="ECO:0000256" key="1">
    <source>
        <dbReference type="ARBA" id="ARBA00004236"/>
    </source>
</evidence>
<evidence type="ECO:0000256" key="7">
    <source>
        <dbReference type="ARBA" id="ARBA00022989"/>
    </source>
</evidence>
<dbReference type="Gene3D" id="3.30.870.10">
    <property type="entry name" value="Endonuclease Chain A"/>
    <property type="match status" value="2"/>
</dbReference>
<comment type="subcellular location">
    <subcellularLocation>
        <location evidence="1">Cell membrane</location>
    </subcellularLocation>
</comment>
<evidence type="ECO:0000256" key="3">
    <source>
        <dbReference type="ARBA" id="ARBA00022516"/>
    </source>
</evidence>
<evidence type="ECO:0000256" key="9">
    <source>
        <dbReference type="ARBA" id="ARBA00023136"/>
    </source>
</evidence>
<keyword evidence="7 13" id="KW-1133">Transmembrane helix</keyword>
<keyword evidence="8" id="KW-0443">Lipid metabolism</keyword>
<dbReference type="PANTHER" id="PTHR21248">
    <property type="entry name" value="CARDIOLIPIN SYNTHASE"/>
    <property type="match status" value="1"/>
</dbReference>
<comment type="caution">
    <text evidence="15">The sequence shown here is derived from an EMBL/GenBank/DDBJ whole genome shotgun (WGS) entry which is preliminary data.</text>
</comment>
<evidence type="ECO:0000256" key="8">
    <source>
        <dbReference type="ARBA" id="ARBA00023098"/>
    </source>
</evidence>
<dbReference type="InterPro" id="IPR001736">
    <property type="entry name" value="PLipase_D/transphosphatidylase"/>
</dbReference>
<evidence type="ECO:0000313" key="16">
    <source>
        <dbReference type="Proteomes" id="UP000252731"/>
    </source>
</evidence>
<evidence type="ECO:0000256" key="11">
    <source>
        <dbReference type="ARBA" id="ARBA00023264"/>
    </source>
</evidence>
<dbReference type="CDD" id="cd09112">
    <property type="entry name" value="PLDc_CLS_2"/>
    <property type="match status" value="1"/>
</dbReference>
<dbReference type="SMART" id="SM00155">
    <property type="entry name" value="PLDc"/>
    <property type="match status" value="2"/>
</dbReference>
<evidence type="ECO:0000256" key="10">
    <source>
        <dbReference type="ARBA" id="ARBA00023209"/>
    </source>
</evidence>
<dbReference type="NCBIfam" id="TIGR04265">
    <property type="entry name" value="bac_cardiolipin"/>
    <property type="match status" value="1"/>
</dbReference>
<dbReference type="AlphaFoldDB" id="A0A366K051"/>
<keyword evidence="9 13" id="KW-0472">Membrane</keyword>
<evidence type="ECO:0000259" key="14">
    <source>
        <dbReference type="PROSITE" id="PS50035"/>
    </source>
</evidence>
<keyword evidence="3" id="KW-0444">Lipid biosynthesis</keyword>
<dbReference type="InterPro" id="IPR022924">
    <property type="entry name" value="Cardiolipin_synthase"/>
</dbReference>